<dbReference type="PANTHER" id="PTHR43941">
    <property type="entry name" value="STRUCTURAL MAINTENANCE OF CHROMOSOMES PROTEIN 2"/>
    <property type="match status" value="1"/>
</dbReference>
<evidence type="ECO:0000256" key="2">
    <source>
        <dbReference type="SAM" id="MobiDB-lite"/>
    </source>
</evidence>
<feature type="compositionally biased region" description="Basic residues" evidence="2">
    <location>
        <begin position="141"/>
        <end position="154"/>
    </location>
</feature>
<feature type="region of interest" description="Disordered" evidence="2">
    <location>
        <begin position="56"/>
        <end position="222"/>
    </location>
</feature>
<evidence type="ECO:0000256" key="1">
    <source>
        <dbReference type="SAM" id="Coils"/>
    </source>
</evidence>
<feature type="compositionally biased region" description="Pro residues" evidence="2">
    <location>
        <begin position="1"/>
        <end position="20"/>
    </location>
</feature>
<keyword evidence="4" id="KW-1185">Reference proteome</keyword>
<gene>
    <name evidence="3" type="ORF">TeGR_g7688</name>
</gene>
<feature type="compositionally biased region" description="Basic and acidic residues" evidence="2">
    <location>
        <begin position="757"/>
        <end position="767"/>
    </location>
</feature>
<comment type="caution">
    <text evidence="3">The sequence shown here is derived from an EMBL/GenBank/DDBJ whole genome shotgun (WGS) entry which is preliminary data.</text>
</comment>
<dbReference type="Gene3D" id="1.10.287.1490">
    <property type="match status" value="1"/>
</dbReference>
<dbReference type="Gene3D" id="1.10.287.2610">
    <property type="match status" value="1"/>
</dbReference>
<protein>
    <submittedName>
        <fullName evidence="3">Uncharacterized protein</fullName>
    </submittedName>
</protein>
<evidence type="ECO:0000313" key="3">
    <source>
        <dbReference type="EMBL" id="GMI57985.1"/>
    </source>
</evidence>
<feature type="region of interest" description="Disordered" evidence="2">
    <location>
        <begin position="713"/>
        <end position="767"/>
    </location>
</feature>
<name>A0ABQ6NET1_9STRA</name>
<organism evidence="3 4">
    <name type="scientific">Tetraparma gracilis</name>
    <dbReference type="NCBI Taxonomy" id="2962635"/>
    <lineage>
        <taxon>Eukaryota</taxon>
        <taxon>Sar</taxon>
        <taxon>Stramenopiles</taxon>
        <taxon>Ochrophyta</taxon>
        <taxon>Bolidophyceae</taxon>
        <taxon>Parmales</taxon>
        <taxon>Triparmaceae</taxon>
        <taxon>Tetraparma</taxon>
    </lineage>
</organism>
<feature type="compositionally biased region" description="Low complexity" evidence="2">
    <location>
        <begin position="92"/>
        <end position="112"/>
    </location>
</feature>
<evidence type="ECO:0000313" key="4">
    <source>
        <dbReference type="Proteomes" id="UP001165060"/>
    </source>
</evidence>
<feature type="compositionally biased region" description="Low complexity" evidence="2">
    <location>
        <begin position="681"/>
        <end position="691"/>
    </location>
</feature>
<feature type="compositionally biased region" description="Polar residues" evidence="2">
    <location>
        <begin position="202"/>
        <end position="222"/>
    </location>
</feature>
<feature type="coiled-coil region" evidence="1">
    <location>
        <begin position="250"/>
        <end position="277"/>
    </location>
</feature>
<feature type="non-terminal residue" evidence="3">
    <location>
        <position position="767"/>
    </location>
</feature>
<feature type="region of interest" description="Disordered" evidence="2">
    <location>
        <begin position="1"/>
        <end position="34"/>
    </location>
</feature>
<feature type="compositionally biased region" description="Low complexity" evidence="2">
    <location>
        <begin position="155"/>
        <end position="194"/>
    </location>
</feature>
<feature type="region of interest" description="Disordered" evidence="2">
    <location>
        <begin position="340"/>
        <end position="371"/>
    </location>
</feature>
<feature type="region of interest" description="Disordered" evidence="2">
    <location>
        <begin position="663"/>
        <end position="691"/>
    </location>
</feature>
<dbReference type="EMBL" id="BRYB01006453">
    <property type="protein sequence ID" value="GMI57985.1"/>
    <property type="molecule type" value="Genomic_DNA"/>
</dbReference>
<proteinExistence type="predicted"/>
<dbReference type="Proteomes" id="UP001165060">
    <property type="component" value="Unassembled WGS sequence"/>
</dbReference>
<keyword evidence="1" id="KW-0175">Coiled coil</keyword>
<dbReference type="SUPFAM" id="SSF57997">
    <property type="entry name" value="Tropomyosin"/>
    <property type="match status" value="1"/>
</dbReference>
<feature type="coiled-coil region" evidence="1">
    <location>
        <begin position="465"/>
        <end position="576"/>
    </location>
</feature>
<sequence>MFTSPPPSTAPPPSSSPPASPSSSTCSSSPSASTPAVSADIAFEFASAHSAIDKLSSTIREHHETLSAQHPAAPAPPPMKQRNFTPFKTQRPAQAPASSLPSSSPPLHKSSSGTPLPGDASFVITPDKMHSLDISSDLSSVKKRPPHSSKKRSGKPSPSRSSSSSASPSRPPSSKRSAPPSPSPSLQSPTMSSSQPGPGQLASLQSQLSGVRQTNASLQHTISSTKTELSKLAAASSAATGRLLASEATREALSSGLAAAEDRVRVLQRELKEAHGKYDESRSAVTKEVTSLRAELSSLWERMESQSSSQRSLISSKDAKIESLRNELSAAIEQLEDMDSRAREMHSKGKRQQEEVHELESRLASTSSTSQQSYLSLQNQLQSSLAESARLTAELQTVSSSLSSMRAQLSDAKSSSLHLEQANSNLKSKLQELSSSHENALSTLSTLRSEHRETQTTLRTTVTKCEDLRSEKHGLKLSLDTAKAKLDELSIVRDSTAGREQAMSKDNAALHEQLKAKASECRDLEAELTVVRRNLTEFESRRHAFVAKTDELAAACDRLEKRCRQLEQDKSDAIKLAKDEHADKDRIIAIHNTETSHFQQAMAYFRDELTEIAESQQQHELLTQEFTEDSLELRKQIANLRQDKAAFRDHMHNLGKEAESLVRDPMSPFNSNRGFRTPVKSGMAQSSSGPSSVVAHYERTIGVLQGKVAQLTSALTSAQQQSPPPPAPREADLPRFASDSPESPLRRGSVHPSGRVAELERENARLQ</sequence>
<reference evidence="3 4" key="1">
    <citation type="journal article" date="2023" name="Commun. Biol.">
        <title>Genome analysis of Parmales, the sister group of diatoms, reveals the evolutionary specialization of diatoms from phago-mixotrophs to photoautotrophs.</title>
        <authorList>
            <person name="Ban H."/>
            <person name="Sato S."/>
            <person name="Yoshikawa S."/>
            <person name="Yamada K."/>
            <person name="Nakamura Y."/>
            <person name="Ichinomiya M."/>
            <person name="Sato N."/>
            <person name="Blanc-Mathieu R."/>
            <person name="Endo H."/>
            <person name="Kuwata A."/>
            <person name="Ogata H."/>
        </authorList>
    </citation>
    <scope>NUCLEOTIDE SEQUENCE [LARGE SCALE GENOMIC DNA]</scope>
</reference>
<feature type="compositionally biased region" description="Low complexity" evidence="2">
    <location>
        <begin position="362"/>
        <end position="371"/>
    </location>
</feature>
<accession>A0ABQ6NET1</accession>
<feature type="compositionally biased region" description="Low complexity" evidence="2">
    <location>
        <begin position="21"/>
        <end position="34"/>
    </location>
</feature>
<feature type="compositionally biased region" description="Basic and acidic residues" evidence="2">
    <location>
        <begin position="340"/>
        <end position="361"/>
    </location>
</feature>
<dbReference type="PANTHER" id="PTHR43941:SF1">
    <property type="entry name" value="STRUCTURAL MAINTENANCE OF CHROMOSOMES PROTEIN 2"/>
    <property type="match status" value="1"/>
</dbReference>